<gene>
    <name evidence="2" type="ORF">LZ11_01201</name>
</gene>
<dbReference type="AlphaFoldDB" id="A0A5S5ATT0"/>
<dbReference type="Pfam" id="PF01381">
    <property type="entry name" value="HTH_3"/>
    <property type="match status" value="1"/>
</dbReference>
<protein>
    <submittedName>
        <fullName evidence="2">Helix-turn-helix protein</fullName>
    </submittedName>
</protein>
<dbReference type="Proteomes" id="UP000322294">
    <property type="component" value="Unassembled WGS sequence"/>
</dbReference>
<dbReference type="EMBL" id="VNHO01000010">
    <property type="protein sequence ID" value="TYP55486.1"/>
    <property type="molecule type" value="Genomic_DNA"/>
</dbReference>
<dbReference type="Gene3D" id="1.10.260.40">
    <property type="entry name" value="lambda repressor-like DNA-binding domains"/>
    <property type="match status" value="1"/>
</dbReference>
<dbReference type="CDD" id="cd00093">
    <property type="entry name" value="HTH_XRE"/>
    <property type="match status" value="1"/>
</dbReference>
<dbReference type="GO" id="GO:0003677">
    <property type="term" value="F:DNA binding"/>
    <property type="evidence" value="ECO:0007669"/>
    <property type="project" value="InterPro"/>
</dbReference>
<dbReference type="InterPro" id="IPR001387">
    <property type="entry name" value="Cro/C1-type_HTH"/>
</dbReference>
<dbReference type="InterPro" id="IPR010982">
    <property type="entry name" value="Lambda_DNA-bd_dom_sf"/>
</dbReference>
<sequence length="122" mass="14320">MAEISKKIDLIKGNLSYSELADRIYEKTGYKIHYTTLQKYATGKREPSKKVLKVLSAYAEKPLSWFLEDEEQEIPHDFLVNENQEISYEYQEIFKKAKDKKIPPSSLKLFIEAVEEARKEKT</sequence>
<evidence type="ECO:0000313" key="2">
    <source>
        <dbReference type="EMBL" id="TYP55486.1"/>
    </source>
</evidence>
<proteinExistence type="predicted"/>
<dbReference type="SUPFAM" id="SSF47413">
    <property type="entry name" value="lambda repressor-like DNA-binding domains"/>
    <property type="match status" value="1"/>
</dbReference>
<name>A0A5S5ATT0_9FIRM</name>
<evidence type="ECO:0000313" key="3">
    <source>
        <dbReference type="Proteomes" id="UP000322294"/>
    </source>
</evidence>
<accession>A0A5S5ATT0</accession>
<organism evidence="2 3">
    <name type="scientific">Thermosediminibacter litoriperuensis</name>
    <dbReference type="NCBI Taxonomy" id="291989"/>
    <lineage>
        <taxon>Bacteria</taxon>
        <taxon>Bacillati</taxon>
        <taxon>Bacillota</taxon>
        <taxon>Clostridia</taxon>
        <taxon>Thermosediminibacterales</taxon>
        <taxon>Thermosediminibacteraceae</taxon>
        <taxon>Thermosediminibacter</taxon>
    </lineage>
</organism>
<reference evidence="2 3" key="1">
    <citation type="submission" date="2019-07" db="EMBL/GenBank/DDBJ databases">
        <title>Genomic Encyclopedia of Type Strains, Phase I: the one thousand microbial genomes (KMG-I) project.</title>
        <authorList>
            <person name="Kyrpides N."/>
        </authorList>
    </citation>
    <scope>NUCLEOTIDE SEQUENCE [LARGE SCALE GENOMIC DNA]</scope>
    <source>
        <strain evidence="2 3">DSM 16647</strain>
    </source>
</reference>
<dbReference type="RefSeq" id="WP_148866969.1">
    <property type="nucleotide sequence ID" value="NZ_VNHO01000010.1"/>
</dbReference>
<comment type="caution">
    <text evidence="2">The sequence shown here is derived from an EMBL/GenBank/DDBJ whole genome shotgun (WGS) entry which is preliminary data.</text>
</comment>
<feature type="domain" description="HTH cro/C1-type" evidence="1">
    <location>
        <begin position="12"/>
        <end position="66"/>
    </location>
</feature>
<keyword evidence="3" id="KW-1185">Reference proteome</keyword>
<evidence type="ECO:0000259" key="1">
    <source>
        <dbReference type="Pfam" id="PF01381"/>
    </source>
</evidence>
<dbReference type="OrthoDB" id="2679623at2"/>